<dbReference type="InterPro" id="IPR043519">
    <property type="entry name" value="NT_sf"/>
</dbReference>
<sequence length="143" mass="17013">MTRKDFIEELSKINDLVAICKFGSHGTKYWIEARSDIDLAIIVAPGISFMDTLYMEDSISALCKKYYYYDNIHLTFILFGDFSSKYARIAVDSEEQYILDENRWFDFQHYVLKFARQNRQFERMLKIDEQYSYFGAIVDDTLL</sequence>
<keyword evidence="3" id="KW-1185">Reference proteome</keyword>
<dbReference type="RefSeq" id="WP_128210821.1">
    <property type="nucleotide sequence ID" value="NZ_CP025746.1"/>
</dbReference>
<feature type="domain" description="Polymerase nucleotidyl transferase" evidence="1">
    <location>
        <begin position="5"/>
        <end position="46"/>
    </location>
</feature>
<name>A0A3R5QR73_9CLOT</name>
<dbReference type="GO" id="GO:0016779">
    <property type="term" value="F:nucleotidyltransferase activity"/>
    <property type="evidence" value="ECO:0007669"/>
    <property type="project" value="InterPro"/>
</dbReference>
<dbReference type="AlphaFoldDB" id="A0A3R5QR73"/>
<evidence type="ECO:0000313" key="2">
    <source>
        <dbReference type="EMBL" id="QAA30371.1"/>
    </source>
</evidence>
<dbReference type="OrthoDB" id="1926603at2"/>
<dbReference type="Proteomes" id="UP000286268">
    <property type="component" value="Chromosome"/>
</dbReference>
<organism evidence="2 3">
    <name type="scientific">Clostridium manihotivorum</name>
    <dbReference type="NCBI Taxonomy" id="2320868"/>
    <lineage>
        <taxon>Bacteria</taxon>
        <taxon>Bacillati</taxon>
        <taxon>Bacillota</taxon>
        <taxon>Clostridia</taxon>
        <taxon>Eubacteriales</taxon>
        <taxon>Clostridiaceae</taxon>
        <taxon>Clostridium</taxon>
    </lineage>
</organism>
<dbReference type="EMBL" id="CP025746">
    <property type="protein sequence ID" value="QAA30371.1"/>
    <property type="molecule type" value="Genomic_DNA"/>
</dbReference>
<accession>A0A3R5QR73</accession>
<reference evidence="2 3" key="1">
    <citation type="submission" date="2018-01" db="EMBL/GenBank/DDBJ databases">
        <title>Genome Sequencing and Assembly of Anaerobacter polyendosporus strain CT4.</title>
        <authorList>
            <person name="Tachaapaikoon C."/>
            <person name="Sutheeworapong S."/>
            <person name="Jenjaroenpun P."/>
            <person name="Wongsurawat T."/>
            <person name="Nookeaw I."/>
            <person name="Cheawchanlertfa P."/>
            <person name="Kosugi A."/>
            <person name="Cheevadhanarak S."/>
            <person name="Ratanakhanokchai K."/>
        </authorList>
    </citation>
    <scope>NUCLEOTIDE SEQUENCE [LARGE SCALE GENOMIC DNA]</scope>
    <source>
        <strain evidence="2 3">CT4</strain>
    </source>
</reference>
<evidence type="ECO:0000259" key="1">
    <source>
        <dbReference type="Pfam" id="PF01909"/>
    </source>
</evidence>
<dbReference type="KEGG" id="cmah:C1I91_01000"/>
<dbReference type="Pfam" id="PF01909">
    <property type="entry name" value="NTP_transf_2"/>
    <property type="match status" value="1"/>
</dbReference>
<gene>
    <name evidence="2" type="ORF">C1I91_01000</name>
</gene>
<dbReference type="SUPFAM" id="SSF81301">
    <property type="entry name" value="Nucleotidyltransferase"/>
    <property type="match status" value="1"/>
</dbReference>
<dbReference type="InterPro" id="IPR002934">
    <property type="entry name" value="Polymerase_NTP_transf_dom"/>
</dbReference>
<proteinExistence type="predicted"/>
<protein>
    <recommendedName>
        <fullName evidence="1">Polymerase nucleotidyl transferase domain-containing protein</fullName>
    </recommendedName>
</protein>
<evidence type="ECO:0000313" key="3">
    <source>
        <dbReference type="Proteomes" id="UP000286268"/>
    </source>
</evidence>